<dbReference type="SUPFAM" id="SSF51197">
    <property type="entry name" value="Clavaminate synthase-like"/>
    <property type="match status" value="1"/>
</dbReference>
<evidence type="ECO:0000256" key="2">
    <source>
        <dbReference type="ARBA" id="ARBA00034809"/>
    </source>
</evidence>
<dbReference type="EMBL" id="JAHXZJ010000374">
    <property type="protein sequence ID" value="KAH0560338.1"/>
    <property type="molecule type" value="Genomic_DNA"/>
</dbReference>
<proteinExistence type="inferred from homology"/>
<evidence type="ECO:0000256" key="3">
    <source>
        <dbReference type="ARBA" id="ARBA00034921"/>
    </source>
</evidence>
<dbReference type="Gene3D" id="2.60.120.620">
    <property type="entry name" value="q2cbj1_9rhob like domain"/>
    <property type="match status" value="1"/>
</dbReference>
<reference evidence="5 6" key="1">
    <citation type="journal article" date="2021" name="J. Hered.">
        <title>A chromosome-level genome assembly of the parasitoid wasp, Cotesia glomerata (Hymenoptera: Braconidae).</title>
        <authorList>
            <person name="Pinto B.J."/>
            <person name="Weis J.J."/>
            <person name="Gamble T."/>
            <person name="Ode P.J."/>
            <person name="Paul R."/>
            <person name="Zaspel J.M."/>
        </authorList>
    </citation>
    <scope>NUCLEOTIDE SEQUENCE [LARGE SCALE GENOMIC DNA]</scope>
    <source>
        <strain evidence="5">CgM1</strain>
    </source>
</reference>
<dbReference type="GO" id="GO:0001561">
    <property type="term" value="P:fatty acid alpha-oxidation"/>
    <property type="evidence" value="ECO:0007669"/>
    <property type="project" value="InterPro"/>
</dbReference>
<comment type="caution">
    <text evidence="5">The sequence shown here is derived from an EMBL/GenBank/DDBJ whole genome shotgun (WGS) entry which is preliminary data.</text>
</comment>
<evidence type="ECO:0000256" key="1">
    <source>
        <dbReference type="ARBA" id="ARBA00005830"/>
    </source>
</evidence>
<protein>
    <recommendedName>
        <fullName evidence="2">phytanoyl-CoA dioxygenase</fullName>
        <ecNumber evidence="2">1.14.11.18</ecNumber>
    </recommendedName>
    <alternativeName>
        <fullName evidence="3">Phytanic acid oxidase</fullName>
    </alternativeName>
    <alternativeName>
        <fullName evidence="4">Phytanoyl-CoA alpha-hydroxylase</fullName>
    </alternativeName>
</protein>
<dbReference type="AlphaFoldDB" id="A0AAV7IWG3"/>
<dbReference type="Proteomes" id="UP000826195">
    <property type="component" value="Unassembled WGS sequence"/>
</dbReference>
<sequence length="291" mass="33349">MRKYLMLTRETLSLATAQREFYEKNGYIVIPRLISSDVLEKCAKRFDDITEGKVDCGMMTVMRDIVDRRAVNKVQDINHDQIFRSYIEGKKILDIVEAFTGPNIIAMHSMLIAKPPDSGFNSSRHPPHQDLYYFPFRPANSIVAAWTAVEPCHTSNGCLFVSPGSHIPQRLYPHGYPEDKNTTNKFYHGIHDLPKSMVWIDLEMEPGDTVFFHPLLVHGSGVNKSNRTRKAISCHYASAECQYIDVRGTVQEPIRNEVLELVKKRYPTADIEYNDVWRMKSSLVRGIRSSL</sequence>
<dbReference type="EC" id="1.14.11.18" evidence="2"/>
<organism evidence="5 6">
    <name type="scientific">Cotesia glomerata</name>
    <name type="common">Lepidopteran parasitic wasp</name>
    <name type="synonym">Apanteles glomeratus</name>
    <dbReference type="NCBI Taxonomy" id="32391"/>
    <lineage>
        <taxon>Eukaryota</taxon>
        <taxon>Metazoa</taxon>
        <taxon>Ecdysozoa</taxon>
        <taxon>Arthropoda</taxon>
        <taxon>Hexapoda</taxon>
        <taxon>Insecta</taxon>
        <taxon>Pterygota</taxon>
        <taxon>Neoptera</taxon>
        <taxon>Endopterygota</taxon>
        <taxon>Hymenoptera</taxon>
        <taxon>Apocrita</taxon>
        <taxon>Ichneumonoidea</taxon>
        <taxon>Braconidae</taxon>
        <taxon>Microgastrinae</taxon>
        <taxon>Cotesia</taxon>
    </lineage>
</organism>
<keyword evidence="6" id="KW-1185">Reference proteome</keyword>
<evidence type="ECO:0000313" key="6">
    <source>
        <dbReference type="Proteomes" id="UP000826195"/>
    </source>
</evidence>
<gene>
    <name evidence="5" type="ORF">KQX54_003645</name>
</gene>
<dbReference type="PANTHER" id="PTHR21308">
    <property type="entry name" value="PHYTANOYL-COA ALPHA-HYDROXYLASE"/>
    <property type="match status" value="1"/>
</dbReference>
<accession>A0AAV7IWG3</accession>
<dbReference type="GO" id="GO:0048244">
    <property type="term" value="F:phytanoyl-CoA dioxygenase activity"/>
    <property type="evidence" value="ECO:0007669"/>
    <property type="project" value="UniProtKB-EC"/>
</dbReference>
<dbReference type="Pfam" id="PF05721">
    <property type="entry name" value="PhyH"/>
    <property type="match status" value="1"/>
</dbReference>
<dbReference type="InterPro" id="IPR008775">
    <property type="entry name" value="Phytyl_CoA_dOase-like"/>
</dbReference>
<name>A0AAV7IWG3_COTGL</name>
<evidence type="ECO:0000313" key="5">
    <source>
        <dbReference type="EMBL" id="KAH0560338.1"/>
    </source>
</evidence>
<dbReference type="PANTHER" id="PTHR21308:SF1">
    <property type="entry name" value="PHYTANOYL-COA DIOXYGENASE, PEROXISOMAL"/>
    <property type="match status" value="1"/>
</dbReference>
<evidence type="ECO:0000256" key="4">
    <source>
        <dbReference type="ARBA" id="ARBA00034924"/>
    </source>
</evidence>
<dbReference type="InterPro" id="IPR047128">
    <property type="entry name" value="PhyH"/>
</dbReference>
<comment type="similarity">
    <text evidence="1">Belongs to the PhyH family.</text>
</comment>